<dbReference type="Pfam" id="PF00096">
    <property type="entry name" value="zf-C2H2"/>
    <property type="match status" value="2"/>
</dbReference>
<comment type="similarity">
    <text evidence="1">Belongs to the DNase II family.</text>
</comment>
<dbReference type="InterPro" id="IPR036236">
    <property type="entry name" value="Znf_C2H2_sf"/>
</dbReference>
<evidence type="ECO:0000256" key="2">
    <source>
        <dbReference type="ARBA" id="ARBA00022723"/>
    </source>
</evidence>
<reference evidence="9 10" key="1">
    <citation type="journal article" date="2018" name="PLoS ONE">
        <title>The draft genome of Kipferlia bialata reveals reductive genome evolution in fornicate parasites.</title>
        <authorList>
            <person name="Tanifuji G."/>
            <person name="Takabayashi S."/>
            <person name="Kume K."/>
            <person name="Takagi M."/>
            <person name="Nakayama T."/>
            <person name="Kamikawa R."/>
            <person name="Inagaki Y."/>
            <person name="Hashimoto T."/>
        </authorList>
    </citation>
    <scope>NUCLEOTIDE SEQUENCE [LARGE SCALE GENOMIC DNA]</scope>
    <source>
        <strain evidence="9">NY0173</strain>
    </source>
</reference>
<dbReference type="PROSITE" id="PS00028">
    <property type="entry name" value="ZINC_FINGER_C2H2_1"/>
    <property type="match status" value="3"/>
</dbReference>
<dbReference type="SUPFAM" id="SSF57667">
    <property type="entry name" value="beta-beta-alpha zinc fingers"/>
    <property type="match status" value="2"/>
</dbReference>
<keyword evidence="3" id="KW-0677">Repeat</keyword>
<keyword evidence="4 7" id="KW-0863">Zinc-finger</keyword>
<evidence type="ECO:0000256" key="1">
    <source>
        <dbReference type="ARBA" id="ARBA00007527"/>
    </source>
</evidence>
<evidence type="ECO:0000256" key="4">
    <source>
        <dbReference type="ARBA" id="ARBA00022771"/>
    </source>
</evidence>
<keyword evidence="2" id="KW-0479">Metal-binding</keyword>
<feature type="domain" description="C2H2-type" evidence="8">
    <location>
        <begin position="118"/>
        <end position="145"/>
    </location>
</feature>
<dbReference type="GO" id="GO:0008270">
    <property type="term" value="F:zinc ion binding"/>
    <property type="evidence" value="ECO:0007669"/>
    <property type="project" value="UniProtKB-KW"/>
</dbReference>
<evidence type="ECO:0000256" key="6">
    <source>
        <dbReference type="ARBA" id="ARBA00022833"/>
    </source>
</evidence>
<dbReference type="Gene3D" id="3.30.160.60">
    <property type="entry name" value="Classic Zinc Finger"/>
    <property type="match status" value="3"/>
</dbReference>
<dbReference type="SMART" id="SM00355">
    <property type="entry name" value="ZnF_C2H2"/>
    <property type="match status" value="4"/>
</dbReference>
<evidence type="ECO:0000313" key="9">
    <source>
        <dbReference type="EMBL" id="GIQ86614.1"/>
    </source>
</evidence>
<keyword evidence="6" id="KW-0862">Zinc</keyword>
<sequence length="368" mass="41511">MSAEMPMYNLPEETIPAEAKPHRQFTCAMTTCEEVFSTLGLLMAHYKEVHDGLPHQCPAKNDDGTDCGMRFKTMDLLRTHLGTHTDPKPYHCPKCTRQFKRRSHLKRHIATHDTERRYLCPQCSKAFKREDHLKVHLKGHAQKREFPCPNCEKEFITKSGVAVDWWIVLKYDKQPKSCDEDVQAGYGYAYLDSVNTQHLINSAGTLKDTDTGAVSLTMRFIQERQAASESVGVGYYNDEEPDGSKDGYRLSWVTVVLSCLLFIIGGASLVVDLDNMADPEAGFSYGYSVIRTRTPELLFLAGLALLEIRAAVLKRGILKQVLRVSYNTYSTMTGRILTVDDLSFDTTDVMGKSGDKALSLSDRLEDRY</sequence>
<dbReference type="AlphaFoldDB" id="A0A9K3D3H5"/>
<dbReference type="Proteomes" id="UP000265618">
    <property type="component" value="Unassembled WGS sequence"/>
</dbReference>
<keyword evidence="10" id="KW-1185">Reference proteome</keyword>
<evidence type="ECO:0000256" key="5">
    <source>
        <dbReference type="ARBA" id="ARBA00022801"/>
    </source>
</evidence>
<dbReference type="PROSITE" id="PS50157">
    <property type="entry name" value="ZINC_FINGER_C2H2_2"/>
    <property type="match status" value="4"/>
</dbReference>
<feature type="domain" description="C2H2-type" evidence="8">
    <location>
        <begin position="25"/>
        <end position="55"/>
    </location>
</feature>
<gene>
    <name evidence="9" type="ORF">KIPB_008497</name>
</gene>
<evidence type="ECO:0000313" key="10">
    <source>
        <dbReference type="Proteomes" id="UP000265618"/>
    </source>
</evidence>
<dbReference type="PANTHER" id="PTHR23235">
    <property type="entry name" value="KRUEPPEL-LIKE TRANSCRIPTION FACTOR"/>
    <property type="match status" value="1"/>
</dbReference>
<dbReference type="Pfam" id="PF03265">
    <property type="entry name" value="DNase_II"/>
    <property type="match status" value="1"/>
</dbReference>
<protein>
    <submittedName>
        <fullName evidence="9">Deoxyribonuclease II</fullName>
    </submittedName>
</protein>
<feature type="domain" description="C2H2-type" evidence="8">
    <location>
        <begin position="90"/>
        <end position="117"/>
    </location>
</feature>
<name>A0A9K3D3H5_9EUKA</name>
<feature type="domain" description="C2H2-type" evidence="8">
    <location>
        <begin position="55"/>
        <end position="89"/>
    </location>
</feature>
<dbReference type="InterPro" id="IPR013087">
    <property type="entry name" value="Znf_C2H2_type"/>
</dbReference>
<dbReference type="OrthoDB" id="10261598at2759"/>
<dbReference type="InterPro" id="IPR004947">
    <property type="entry name" value="DNase_II"/>
</dbReference>
<evidence type="ECO:0000259" key="8">
    <source>
        <dbReference type="PROSITE" id="PS50157"/>
    </source>
</evidence>
<dbReference type="GO" id="GO:0004531">
    <property type="term" value="F:deoxyribonuclease II activity"/>
    <property type="evidence" value="ECO:0007669"/>
    <property type="project" value="InterPro"/>
</dbReference>
<dbReference type="EMBL" id="BDIP01002650">
    <property type="protein sequence ID" value="GIQ86614.1"/>
    <property type="molecule type" value="Genomic_DNA"/>
</dbReference>
<comment type="caution">
    <text evidence="9">The sequence shown here is derived from an EMBL/GenBank/DDBJ whole genome shotgun (WGS) entry which is preliminary data.</text>
</comment>
<proteinExistence type="inferred from homology"/>
<keyword evidence="5" id="KW-0378">Hydrolase</keyword>
<evidence type="ECO:0000256" key="7">
    <source>
        <dbReference type="PROSITE-ProRule" id="PRU00042"/>
    </source>
</evidence>
<evidence type="ECO:0000256" key="3">
    <source>
        <dbReference type="ARBA" id="ARBA00022737"/>
    </source>
</evidence>
<dbReference type="FunFam" id="3.30.160.60:FF:000100">
    <property type="entry name" value="Zinc finger 45-like"/>
    <property type="match status" value="2"/>
</dbReference>
<accession>A0A9K3D3H5</accession>
<organism evidence="9 10">
    <name type="scientific">Kipferlia bialata</name>
    <dbReference type="NCBI Taxonomy" id="797122"/>
    <lineage>
        <taxon>Eukaryota</taxon>
        <taxon>Metamonada</taxon>
        <taxon>Carpediemonas-like organisms</taxon>
        <taxon>Kipferlia</taxon>
    </lineage>
</organism>